<evidence type="ECO:0000259" key="4">
    <source>
        <dbReference type="Pfam" id="PF00700"/>
    </source>
</evidence>
<dbReference type="GO" id="GO:0005198">
    <property type="term" value="F:structural molecule activity"/>
    <property type="evidence" value="ECO:0007669"/>
    <property type="project" value="UniProtKB-UniRule"/>
</dbReference>
<comment type="similarity">
    <text evidence="2">Belongs to the bacterial flagellin family.</text>
</comment>
<dbReference type="EMBL" id="FQYT01000017">
    <property type="protein sequence ID" value="SHJ29982.1"/>
    <property type="molecule type" value="Genomic_DNA"/>
</dbReference>
<reference evidence="5 6" key="1">
    <citation type="submission" date="2016-11" db="EMBL/GenBank/DDBJ databases">
        <authorList>
            <person name="Jaros S."/>
            <person name="Januszkiewicz K."/>
            <person name="Wedrychowicz H."/>
        </authorList>
    </citation>
    <scope>NUCLEOTIDE SEQUENCE [LARGE SCALE GENOMIC DNA]</scope>
    <source>
        <strain evidence="5 6">DSM 15970</strain>
    </source>
</reference>
<protein>
    <submittedName>
        <fullName evidence="5">Flagellar hook-associated protein 3 FlgL</fullName>
    </submittedName>
</protein>
<evidence type="ECO:0000256" key="3">
    <source>
        <dbReference type="ARBA" id="ARBA00023143"/>
    </source>
</evidence>
<keyword evidence="5" id="KW-0966">Cell projection</keyword>
<dbReference type="PANTHER" id="PTHR42792:SF1">
    <property type="entry name" value="FLAGELLAR HOOK-ASSOCIATED PROTEIN 3"/>
    <property type="match status" value="1"/>
</dbReference>
<gene>
    <name evidence="5" type="ORF">SAMN02745691_01691</name>
</gene>
<name>A0A1M6I6D2_9FIRM</name>
<keyword evidence="6" id="KW-1185">Reference proteome</keyword>
<accession>A0A1M6I6D2</accession>
<dbReference type="PANTHER" id="PTHR42792">
    <property type="entry name" value="FLAGELLIN"/>
    <property type="match status" value="1"/>
</dbReference>
<dbReference type="GO" id="GO:0009288">
    <property type="term" value="C:bacterial-type flagellum"/>
    <property type="evidence" value="ECO:0007669"/>
    <property type="project" value="UniProtKB-SubCell"/>
</dbReference>
<organism evidence="5 6">
    <name type="scientific">Parasporobacterium paucivorans DSM 15970</name>
    <dbReference type="NCBI Taxonomy" id="1122934"/>
    <lineage>
        <taxon>Bacteria</taxon>
        <taxon>Bacillati</taxon>
        <taxon>Bacillota</taxon>
        <taxon>Clostridia</taxon>
        <taxon>Lachnospirales</taxon>
        <taxon>Lachnospiraceae</taxon>
        <taxon>Parasporobacterium</taxon>
    </lineage>
</organism>
<dbReference type="Pfam" id="PF00700">
    <property type="entry name" value="Flagellin_C"/>
    <property type="match status" value="1"/>
</dbReference>
<dbReference type="STRING" id="1122934.SAMN02745691_01691"/>
<comment type="subcellular location">
    <subcellularLocation>
        <location evidence="1">Bacterial flagellum</location>
    </subcellularLocation>
</comment>
<dbReference type="Proteomes" id="UP000184342">
    <property type="component" value="Unassembled WGS sequence"/>
</dbReference>
<evidence type="ECO:0000256" key="2">
    <source>
        <dbReference type="ARBA" id="ARBA00005709"/>
    </source>
</evidence>
<dbReference type="AlphaFoldDB" id="A0A1M6I6D2"/>
<dbReference type="InterPro" id="IPR046358">
    <property type="entry name" value="Flagellin_C"/>
</dbReference>
<dbReference type="OrthoDB" id="9810955at2"/>
<keyword evidence="3" id="KW-0975">Bacterial flagellum</keyword>
<keyword evidence="5" id="KW-0282">Flagellum</keyword>
<keyword evidence="5" id="KW-0969">Cilium</keyword>
<dbReference type="GO" id="GO:0005576">
    <property type="term" value="C:extracellular region"/>
    <property type="evidence" value="ECO:0007669"/>
    <property type="project" value="UniProtKB-SubCell"/>
</dbReference>
<dbReference type="InterPro" id="IPR001492">
    <property type="entry name" value="Flagellin"/>
</dbReference>
<feature type="domain" description="Flagellin C-terminal" evidence="4">
    <location>
        <begin position="251"/>
        <end position="316"/>
    </location>
</feature>
<sequence length="333" mass="36574">MRVTTKALIRNYQSSLNQSAVNTESARSQVLTNGRRYSSVAQDPDSASRASQLYRKYLKNSDYISMVKDVQSRQDSQESAIMQISSMAATVSKEYSLEALNGTNGAAERSTYATSLREYQQSMVLSLNATYEDEFIFAGADGANVPFTLSDDGMTLFYRGIDVNDEASLKEAGYDSEKIYVDMGFGLAINSDNSVVASSAFNASMPGINVTGFGVNEDGVSKNLVVLAGQMAQKLEADSFDSGAFKTLIKQFDKGLDDLVNREAQLGTRTNFLESTLTRLEDNEVQLVEQIDKVENVDLTEAITNYSWAQYAYDAALRVGNSILSLSFIDFMK</sequence>
<dbReference type="RefSeq" id="WP_073993985.1">
    <property type="nucleotide sequence ID" value="NZ_FQYT01000017.1"/>
</dbReference>
<dbReference type="SUPFAM" id="SSF64518">
    <property type="entry name" value="Phase 1 flagellin"/>
    <property type="match status" value="1"/>
</dbReference>
<evidence type="ECO:0000313" key="5">
    <source>
        <dbReference type="EMBL" id="SHJ29982.1"/>
    </source>
</evidence>
<evidence type="ECO:0000256" key="1">
    <source>
        <dbReference type="ARBA" id="ARBA00004365"/>
    </source>
</evidence>
<evidence type="ECO:0000313" key="6">
    <source>
        <dbReference type="Proteomes" id="UP000184342"/>
    </source>
</evidence>
<proteinExistence type="inferred from homology"/>
<dbReference type="Gene3D" id="1.20.1330.10">
    <property type="entry name" value="f41 fragment of flagellin, N-terminal domain"/>
    <property type="match status" value="1"/>
</dbReference>